<keyword evidence="1" id="KW-1133">Transmembrane helix</keyword>
<comment type="caution">
    <text evidence="2">The sequence shown here is derived from an EMBL/GenBank/DDBJ whole genome shotgun (WGS) entry which is preliminary data.</text>
</comment>
<evidence type="ECO:0000313" key="3">
    <source>
        <dbReference type="Proteomes" id="UP001610563"/>
    </source>
</evidence>
<reference evidence="2 3" key="1">
    <citation type="submission" date="2024-07" db="EMBL/GenBank/DDBJ databases">
        <title>Section-level genome sequencing and comparative genomics of Aspergillus sections Usti and Cavernicolus.</title>
        <authorList>
            <consortium name="Lawrence Berkeley National Laboratory"/>
            <person name="Nybo J.L."/>
            <person name="Vesth T.C."/>
            <person name="Theobald S."/>
            <person name="Frisvad J.C."/>
            <person name="Larsen T.O."/>
            <person name="Kjaerboelling I."/>
            <person name="Rothschild-Mancinelli K."/>
            <person name="Lyhne E.K."/>
            <person name="Kogle M.E."/>
            <person name="Barry K."/>
            <person name="Clum A."/>
            <person name="Na H."/>
            <person name="Ledsgaard L."/>
            <person name="Lin J."/>
            <person name="Lipzen A."/>
            <person name="Kuo A."/>
            <person name="Riley R."/>
            <person name="Mondo S."/>
            <person name="Labutti K."/>
            <person name="Haridas S."/>
            <person name="Pangalinan J."/>
            <person name="Salamov A.A."/>
            <person name="Simmons B.A."/>
            <person name="Magnuson J.K."/>
            <person name="Chen J."/>
            <person name="Drula E."/>
            <person name="Henrissat B."/>
            <person name="Wiebenga A."/>
            <person name="Lubbers R.J."/>
            <person name="Gomes A.C."/>
            <person name="Makela M.R."/>
            <person name="Stajich J."/>
            <person name="Grigoriev I.V."/>
            <person name="Mortensen U.H."/>
            <person name="De Vries R.P."/>
            <person name="Baker S.E."/>
            <person name="Andersen M.R."/>
        </authorList>
    </citation>
    <scope>NUCLEOTIDE SEQUENCE [LARGE SCALE GENOMIC DNA]</scope>
    <source>
        <strain evidence="2 3">CBS 209.92</strain>
    </source>
</reference>
<feature type="transmembrane region" description="Helical" evidence="1">
    <location>
        <begin position="61"/>
        <end position="85"/>
    </location>
</feature>
<gene>
    <name evidence="2" type="ORF">BJX66DRAFT_256832</name>
</gene>
<protein>
    <submittedName>
        <fullName evidence="2">Uncharacterized protein</fullName>
    </submittedName>
</protein>
<accession>A0ABR4GJP8</accession>
<organism evidence="2 3">
    <name type="scientific">Aspergillus keveii</name>
    <dbReference type="NCBI Taxonomy" id="714993"/>
    <lineage>
        <taxon>Eukaryota</taxon>
        <taxon>Fungi</taxon>
        <taxon>Dikarya</taxon>
        <taxon>Ascomycota</taxon>
        <taxon>Pezizomycotina</taxon>
        <taxon>Eurotiomycetes</taxon>
        <taxon>Eurotiomycetidae</taxon>
        <taxon>Eurotiales</taxon>
        <taxon>Aspergillaceae</taxon>
        <taxon>Aspergillus</taxon>
        <taxon>Aspergillus subgen. Nidulantes</taxon>
    </lineage>
</organism>
<sequence>MIFIFFLPLNNYFSLGNSSLRKVQQGLFDPAGLPVPLLASSGSVRCCNRRPSSFLQSSSSLLPLLLLLLLFLLHLIGLAFFSSLFAALRPFSFFILIILFLPNPIFYIFYPSSTAHVRPHTTNSIQYDPRTITTYPTAIAAT</sequence>
<keyword evidence="1" id="KW-0472">Membrane</keyword>
<evidence type="ECO:0000313" key="2">
    <source>
        <dbReference type="EMBL" id="KAL2799295.1"/>
    </source>
</evidence>
<feature type="transmembrane region" description="Helical" evidence="1">
    <location>
        <begin position="91"/>
        <end position="110"/>
    </location>
</feature>
<proteinExistence type="predicted"/>
<dbReference type="EMBL" id="JBFTWV010000008">
    <property type="protein sequence ID" value="KAL2799295.1"/>
    <property type="molecule type" value="Genomic_DNA"/>
</dbReference>
<dbReference type="Proteomes" id="UP001610563">
    <property type="component" value="Unassembled WGS sequence"/>
</dbReference>
<keyword evidence="3" id="KW-1185">Reference proteome</keyword>
<evidence type="ECO:0000256" key="1">
    <source>
        <dbReference type="SAM" id="Phobius"/>
    </source>
</evidence>
<name>A0ABR4GJP8_9EURO</name>
<keyword evidence="1" id="KW-0812">Transmembrane</keyword>